<organism evidence="1 2">
    <name type="scientific">Rhabditophanes sp. KR3021</name>
    <dbReference type="NCBI Taxonomy" id="114890"/>
    <lineage>
        <taxon>Eukaryota</taxon>
        <taxon>Metazoa</taxon>
        <taxon>Ecdysozoa</taxon>
        <taxon>Nematoda</taxon>
        <taxon>Chromadorea</taxon>
        <taxon>Rhabditida</taxon>
        <taxon>Tylenchina</taxon>
        <taxon>Panagrolaimomorpha</taxon>
        <taxon>Strongyloidoidea</taxon>
        <taxon>Alloionematidae</taxon>
        <taxon>Rhabditophanes</taxon>
    </lineage>
</organism>
<accession>A0AC35TS18</accession>
<dbReference type="WBParaSite" id="RSKR_0000393200.1">
    <property type="protein sequence ID" value="RSKR_0000393200.1"/>
    <property type="gene ID" value="RSKR_0000393200"/>
</dbReference>
<reference evidence="2" key="1">
    <citation type="submission" date="2016-11" db="UniProtKB">
        <authorList>
            <consortium name="WormBaseParasite"/>
        </authorList>
    </citation>
    <scope>IDENTIFICATION</scope>
    <source>
        <strain evidence="2">KR3021</strain>
    </source>
</reference>
<dbReference type="Proteomes" id="UP000095286">
    <property type="component" value="Unplaced"/>
</dbReference>
<evidence type="ECO:0000313" key="2">
    <source>
        <dbReference type="WBParaSite" id="RSKR_0000393200.1"/>
    </source>
</evidence>
<proteinExistence type="predicted"/>
<sequence>MTSEESIPTPDDITKIIQTGEAGVTDTDIAKLTQTQNPATDKMIQADDTGISAYADPENWESIPCVFKLLFSDFIVEELENGEVVTLWPLEKEELQEVPGEGEKSAEKSPPADILPLPKGFCEENVTLAMSLPKGETLLIDTTPLDKEERTAIHKYIRDLNPNLNSKTEGDSIVISVASRADRKRRAWPEGQPDYLYFTLSKEFKDTSYCIRELSFKSGLNMKAFSFCGTKDRRGVTSQRVSCYRVPKEKMANIAEAIKNTRIHNFSYRQKQLDMGCNEGNRFSIILRDVPKELGMEAVAKRIEGIGKYGFLNYFGHQRFGTLGVNTAEIGRLLLNENFQEALDKIILTKLTNSTNDFKAALESYEADKDAKKAYNMLGANSKFKSIEGQLLNGLLKYNGNAKEALLQSLQRESLSLYIHAFQSYIWNHVVSERINKYGPIILPGDFDENGKVLEEGSTIFDIAIPLVSIEMDLPENETKEMIVRHMERFGVSKESFRPLLKRCMVSKTFRKMFKKATSQIKCELINYEEERQLLQRELLADAIQKEGTTFTGLKVQFSLGSGDYATMLLREFLRFNVDKESQKALGNVVGDRA</sequence>
<name>A0AC35TS18_9BILA</name>
<evidence type="ECO:0000313" key="1">
    <source>
        <dbReference type="Proteomes" id="UP000095286"/>
    </source>
</evidence>
<protein>
    <submittedName>
        <fullName evidence="2">TRUD domain-containing protein</fullName>
    </submittedName>
</protein>